<dbReference type="GO" id="GO:0005737">
    <property type="term" value="C:cytoplasm"/>
    <property type="evidence" value="ECO:0007669"/>
    <property type="project" value="TreeGrafter"/>
</dbReference>
<evidence type="ECO:0000256" key="2">
    <source>
        <dbReference type="ARBA" id="ARBA00022741"/>
    </source>
</evidence>
<dbReference type="InterPro" id="IPR029057">
    <property type="entry name" value="PRTase-like"/>
</dbReference>
<dbReference type="InterPro" id="IPR000836">
    <property type="entry name" value="PRTase_dom"/>
</dbReference>
<evidence type="ECO:0000259" key="8">
    <source>
        <dbReference type="PROSITE" id="PS51192"/>
    </source>
</evidence>
<dbReference type="RefSeq" id="WP_120573032.1">
    <property type="nucleotide sequence ID" value="NZ_CP024087.1"/>
</dbReference>
<dbReference type="InterPro" id="IPR011545">
    <property type="entry name" value="DEAD/DEAH_box_helicase_dom"/>
</dbReference>
<dbReference type="GO" id="GO:0006310">
    <property type="term" value="P:DNA recombination"/>
    <property type="evidence" value="ECO:0007669"/>
    <property type="project" value="TreeGrafter"/>
</dbReference>
<comment type="catalytic activity">
    <reaction evidence="6">
        <text>Couples ATP hydrolysis with the unwinding of duplex DNA by translocating in the 3'-5' direction.</text>
        <dbReference type="EC" id="5.6.2.4"/>
    </reaction>
</comment>
<dbReference type="GO" id="GO:0043590">
    <property type="term" value="C:bacterial nucleoid"/>
    <property type="evidence" value="ECO:0007669"/>
    <property type="project" value="TreeGrafter"/>
</dbReference>
<dbReference type="GO" id="GO:0005524">
    <property type="term" value="F:ATP binding"/>
    <property type="evidence" value="ECO:0007669"/>
    <property type="project" value="UniProtKB-KW"/>
</dbReference>
<evidence type="ECO:0000256" key="7">
    <source>
        <dbReference type="ARBA" id="ARBA00034808"/>
    </source>
</evidence>
<dbReference type="PANTHER" id="PTHR13710">
    <property type="entry name" value="DNA HELICASE RECQ FAMILY MEMBER"/>
    <property type="match status" value="1"/>
</dbReference>
<dbReference type="Pfam" id="PF00271">
    <property type="entry name" value="Helicase_C"/>
    <property type="match status" value="1"/>
</dbReference>
<dbReference type="GO" id="GO:0003677">
    <property type="term" value="F:DNA binding"/>
    <property type="evidence" value="ECO:0007669"/>
    <property type="project" value="UniProtKB-KW"/>
</dbReference>
<keyword evidence="2" id="KW-0547">Nucleotide-binding</keyword>
<dbReference type="SMART" id="SM00487">
    <property type="entry name" value="DEXDc"/>
    <property type="match status" value="1"/>
</dbReference>
<dbReference type="InterPro" id="IPR014001">
    <property type="entry name" value="Helicase_ATP-bd"/>
</dbReference>
<dbReference type="GO" id="GO:0030894">
    <property type="term" value="C:replisome"/>
    <property type="evidence" value="ECO:0007669"/>
    <property type="project" value="TreeGrafter"/>
</dbReference>
<sequence length="706" mass="75919">MSQDRTAVRERAEAVLRRLAGDHARLREDQWRAIEALVVDRRRVLCVQRTGWGKSAVYFVATALLREGNQHGPTVIVSPLLALMRNQVESAARAGIRARTINSANLDEWDEITAEIHAGAVDVLLISPERLNNPDFRDGVLPKLAATTGLLVVDEAHCVSDWGHDFRPDYRRLRTFLANLPERTPVLATTATANARVTQDVAEQLGDALVLRGTLDRESLRLGVLDLPSPAHRLAWLADHLDRLPGSGIVYTLTVAAATETADFLRGRGWSVASYTGQAEDADRRAAEQDLLDNKIKALVATSALGMGFDKPDLGFVVHLGAPPSPIAYYQQVGRAGRAVEHAEVLLLPGVEDAAIWRYFASLAFPPEEQVRAVLAALDTERPISTQALEPVVDLRRARLELMLKVLDVDGAVRRVRGGWLATGEPWVYDEARLRRVADARAAEQRAMREYASTSACRMRYLREGLDDSGAADCGRCDNCAGPLFDAGVSEQALTAAQTFLGRPGVPIPPKRLWPTGLDAVGVPLKGRIPPAEQTLPGRAVGRLSDLGWGGRLRGLVGPEAPDGPVPDDVVAAVVEVLKAWAHGDDPWPRRPVGVVAVGSRTRPLLVGSLAERIAAVGRLPLLGRVDPTGPAGAGGPRGNSAQRVRALHDAFRVPDDLAGALPGLDGPVLLVDDLVDSGWTMAMVARLLRRAGAPDVLPLALAVAG</sequence>
<dbReference type="InterPro" id="IPR027417">
    <property type="entry name" value="P-loop_NTPase"/>
</dbReference>
<proteinExistence type="inferred from homology"/>
<dbReference type="GO" id="GO:0006281">
    <property type="term" value="P:DNA repair"/>
    <property type="evidence" value="ECO:0007669"/>
    <property type="project" value="TreeGrafter"/>
</dbReference>
<feature type="domain" description="Helicase ATP-binding" evidence="8">
    <location>
        <begin position="35"/>
        <end position="211"/>
    </location>
</feature>
<dbReference type="EC" id="5.6.2.4" evidence="7"/>
<dbReference type="Pfam" id="PF00270">
    <property type="entry name" value="DEAD"/>
    <property type="match status" value="1"/>
</dbReference>
<evidence type="ECO:0000256" key="4">
    <source>
        <dbReference type="ARBA" id="ARBA00023125"/>
    </source>
</evidence>
<dbReference type="PROSITE" id="PS51192">
    <property type="entry name" value="HELICASE_ATP_BIND_1"/>
    <property type="match status" value="1"/>
</dbReference>
<evidence type="ECO:0000313" key="11">
    <source>
        <dbReference type="Proteomes" id="UP000267804"/>
    </source>
</evidence>
<gene>
    <name evidence="10" type="ORF">CSH63_29480</name>
</gene>
<dbReference type="InterPro" id="IPR001650">
    <property type="entry name" value="Helicase_C-like"/>
</dbReference>
<dbReference type="PANTHER" id="PTHR13710:SF105">
    <property type="entry name" value="ATP-DEPENDENT DNA HELICASE Q1"/>
    <property type="match status" value="1"/>
</dbReference>
<dbReference type="AlphaFoldDB" id="A0A386WSW6"/>
<reference evidence="10 11" key="1">
    <citation type="submission" date="2017-10" db="EMBL/GenBank/DDBJ databases">
        <title>Integration of genomic and chemical information greatly accelerates assignment of the full stereostructure of myelolactone, a potent inhibitor of myeloma from a marine-derived Micromonospora.</title>
        <authorList>
            <person name="Kim M.C."/>
            <person name="Machado H."/>
            <person name="Jensen P.R."/>
            <person name="Fenical W."/>
        </authorList>
    </citation>
    <scope>NUCLEOTIDE SEQUENCE [LARGE SCALE GENOMIC DNA]</scope>
    <source>
        <strain evidence="10 11">CNY-010</strain>
    </source>
</reference>
<evidence type="ECO:0000256" key="5">
    <source>
        <dbReference type="ARBA" id="ARBA00023235"/>
    </source>
</evidence>
<dbReference type="EMBL" id="CP024087">
    <property type="protein sequence ID" value="AYF31507.1"/>
    <property type="molecule type" value="Genomic_DNA"/>
</dbReference>
<dbReference type="Gene3D" id="3.40.50.300">
    <property type="entry name" value="P-loop containing nucleotide triphosphate hydrolases"/>
    <property type="match status" value="2"/>
</dbReference>
<dbReference type="SMART" id="SM00490">
    <property type="entry name" value="HELICc"/>
    <property type="match status" value="1"/>
</dbReference>
<evidence type="ECO:0000313" key="10">
    <source>
        <dbReference type="EMBL" id="AYF31507.1"/>
    </source>
</evidence>
<evidence type="ECO:0000256" key="1">
    <source>
        <dbReference type="ARBA" id="ARBA00005446"/>
    </source>
</evidence>
<feature type="domain" description="Helicase C-terminal" evidence="9">
    <location>
        <begin position="236"/>
        <end position="390"/>
    </location>
</feature>
<evidence type="ECO:0000259" key="9">
    <source>
        <dbReference type="PROSITE" id="PS51194"/>
    </source>
</evidence>
<dbReference type="Proteomes" id="UP000267804">
    <property type="component" value="Chromosome"/>
</dbReference>
<dbReference type="KEGG" id="mtua:CSH63_29480"/>
<dbReference type="Gene3D" id="3.40.50.2020">
    <property type="match status" value="1"/>
</dbReference>
<evidence type="ECO:0000256" key="6">
    <source>
        <dbReference type="ARBA" id="ARBA00034617"/>
    </source>
</evidence>
<dbReference type="PROSITE" id="PS51194">
    <property type="entry name" value="HELICASE_CTER"/>
    <property type="match status" value="1"/>
</dbReference>
<dbReference type="GO" id="GO:0043138">
    <property type="term" value="F:3'-5' DNA helicase activity"/>
    <property type="evidence" value="ECO:0007669"/>
    <property type="project" value="UniProtKB-EC"/>
</dbReference>
<organism evidence="10 11">
    <name type="scientific">Micromonospora tulbaghiae</name>
    <dbReference type="NCBI Taxonomy" id="479978"/>
    <lineage>
        <taxon>Bacteria</taxon>
        <taxon>Bacillati</taxon>
        <taxon>Actinomycetota</taxon>
        <taxon>Actinomycetes</taxon>
        <taxon>Micromonosporales</taxon>
        <taxon>Micromonosporaceae</taxon>
        <taxon>Micromonospora</taxon>
    </lineage>
</organism>
<accession>A0A386WSW6</accession>
<dbReference type="GO" id="GO:0009378">
    <property type="term" value="F:four-way junction helicase activity"/>
    <property type="evidence" value="ECO:0007669"/>
    <property type="project" value="TreeGrafter"/>
</dbReference>
<protein>
    <recommendedName>
        <fullName evidence="7">DNA 3'-5' helicase</fullName>
        <ecNumber evidence="7">5.6.2.4</ecNumber>
    </recommendedName>
</protein>
<evidence type="ECO:0000256" key="3">
    <source>
        <dbReference type="ARBA" id="ARBA00022840"/>
    </source>
</evidence>
<dbReference type="SUPFAM" id="SSF53271">
    <property type="entry name" value="PRTase-like"/>
    <property type="match status" value="1"/>
</dbReference>
<dbReference type="CDD" id="cd06223">
    <property type="entry name" value="PRTases_typeI"/>
    <property type="match status" value="1"/>
</dbReference>
<keyword evidence="5" id="KW-0413">Isomerase</keyword>
<name>A0A386WSW6_9ACTN</name>
<comment type="similarity">
    <text evidence="1">Belongs to the helicase family. RecQ subfamily.</text>
</comment>
<dbReference type="SUPFAM" id="SSF52540">
    <property type="entry name" value="P-loop containing nucleoside triphosphate hydrolases"/>
    <property type="match status" value="1"/>
</dbReference>
<keyword evidence="3" id="KW-0067">ATP-binding</keyword>
<keyword evidence="4" id="KW-0238">DNA-binding</keyword>